<evidence type="ECO:0008006" key="7">
    <source>
        <dbReference type="Google" id="ProtNLM"/>
    </source>
</evidence>
<dbReference type="InterPro" id="IPR029044">
    <property type="entry name" value="Nucleotide-diphossugar_trans"/>
</dbReference>
<evidence type="ECO:0000256" key="1">
    <source>
        <dbReference type="ARBA" id="ARBA00006739"/>
    </source>
</evidence>
<protein>
    <recommendedName>
        <fullName evidence="7">Glycosyltransferase, catalytic subunit of cellulose synthase and poly-beta-1,6-N-acetylglucosamine synthase</fullName>
    </recommendedName>
</protein>
<dbReference type="EMBL" id="JACHHG010000023">
    <property type="protein sequence ID" value="MBB6100148.1"/>
    <property type="molecule type" value="Genomic_DNA"/>
</dbReference>
<keyword evidence="6" id="KW-1185">Reference proteome</keyword>
<feature type="transmembrane region" description="Helical" evidence="4">
    <location>
        <begin position="305"/>
        <end position="333"/>
    </location>
</feature>
<evidence type="ECO:0000313" key="6">
    <source>
        <dbReference type="Proteomes" id="UP000569951"/>
    </source>
</evidence>
<dbReference type="PANTHER" id="PTHR43630">
    <property type="entry name" value="POLY-BETA-1,6-N-ACETYL-D-GLUCOSAMINE SYNTHASE"/>
    <property type="match status" value="1"/>
</dbReference>
<evidence type="ECO:0000256" key="3">
    <source>
        <dbReference type="ARBA" id="ARBA00022679"/>
    </source>
</evidence>
<evidence type="ECO:0000256" key="4">
    <source>
        <dbReference type="SAM" id="Phobius"/>
    </source>
</evidence>
<dbReference type="Pfam" id="PF13641">
    <property type="entry name" value="Glyco_tranf_2_3"/>
    <property type="match status" value="1"/>
</dbReference>
<reference evidence="5 6" key="1">
    <citation type="submission" date="2020-08" db="EMBL/GenBank/DDBJ databases">
        <title>Genomic Encyclopedia of Type Strains, Phase IV (KMG-IV): sequencing the most valuable type-strain genomes for metagenomic binning, comparative biology and taxonomic classification.</title>
        <authorList>
            <person name="Goeker M."/>
        </authorList>
    </citation>
    <scope>NUCLEOTIDE SEQUENCE [LARGE SCALE GENOMIC DNA]</scope>
    <source>
        <strain evidence="5 6">DSM 21458</strain>
    </source>
</reference>
<keyword evidence="4" id="KW-0472">Membrane</keyword>
<gene>
    <name evidence="5" type="ORF">HNR42_003618</name>
</gene>
<dbReference type="GO" id="GO:0016757">
    <property type="term" value="F:glycosyltransferase activity"/>
    <property type="evidence" value="ECO:0007669"/>
    <property type="project" value="UniProtKB-KW"/>
</dbReference>
<dbReference type="Gene3D" id="3.90.550.10">
    <property type="entry name" value="Spore Coat Polysaccharide Biosynthesis Protein SpsA, Chain A"/>
    <property type="match status" value="1"/>
</dbReference>
<keyword evidence="4" id="KW-1133">Transmembrane helix</keyword>
<comment type="caution">
    <text evidence="5">The sequence shown here is derived from an EMBL/GenBank/DDBJ whole genome shotgun (WGS) entry which is preliminary data.</text>
</comment>
<name>A0A841I6M1_9DEIO</name>
<dbReference type="PANTHER" id="PTHR43630:SF1">
    <property type="entry name" value="POLY-BETA-1,6-N-ACETYL-D-GLUCOSAMINE SYNTHASE"/>
    <property type="match status" value="1"/>
</dbReference>
<keyword evidence="2" id="KW-0328">Glycosyltransferase</keyword>
<dbReference type="RefSeq" id="WP_183988882.1">
    <property type="nucleotide sequence ID" value="NZ_JACHHG010000023.1"/>
</dbReference>
<proteinExistence type="inferred from homology"/>
<feature type="transmembrane region" description="Helical" evidence="4">
    <location>
        <begin position="6"/>
        <end position="27"/>
    </location>
</feature>
<organism evidence="5 6">
    <name type="scientific">Deinobacterium chartae</name>
    <dbReference type="NCBI Taxonomy" id="521158"/>
    <lineage>
        <taxon>Bacteria</taxon>
        <taxon>Thermotogati</taxon>
        <taxon>Deinococcota</taxon>
        <taxon>Deinococci</taxon>
        <taxon>Deinococcales</taxon>
        <taxon>Deinococcaceae</taxon>
        <taxon>Deinobacterium</taxon>
    </lineage>
</organism>
<sequence length="418" mass="47834">MRWEDGLFILAFIGINLALLAWILLALGAQRYHQLTRLEHRKLLEADCNTLPTVSVMVPAHNEQEVIEDTVHALAAQDYPQERFEIIVVNDASTDSTGPLLDALAARYPQLKVLHIPRGVGGKGKSRTLNLGLPHARGEVIAVYDADNTPEPETLRLLVQTLRSDARLVAVNGKVRTRNYAASWLTRFINLEFMYFQWIFQGGRWYWLRLSTLMGTNYVIWRSYLTALGGFDEKSLVDDTEMSFRLLSAGRRVRWVPFATTWEQEPDTLRVWFKQRVRWSKGNFYVTFKYLPQALLRPYPIGVELLHFVLNFLVFFPALIMSTLILVLGLLGIAQVTLPGPFTTLWVMAYLVYVAQMSFVISLEQPGARNYLLGALSYFSYAQLFIPVSIAALRDYVADTVLKREVRWVKTARTKEKP</sequence>
<comment type="similarity">
    <text evidence="1">Belongs to the glycosyltransferase 2 family.</text>
</comment>
<feature type="transmembrane region" description="Helical" evidence="4">
    <location>
        <begin position="345"/>
        <end position="363"/>
    </location>
</feature>
<dbReference type="AlphaFoldDB" id="A0A841I6M1"/>
<dbReference type="SUPFAM" id="SSF53448">
    <property type="entry name" value="Nucleotide-diphospho-sugar transferases"/>
    <property type="match status" value="1"/>
</dbReference>
<dbReference type="Proteomes" id="UP000569951">
    <property type="component" value="Unassembled WGS sequence"/>
</dbReference>
<evidence type="ECO:0000313" key="5">
    <source>
        <dbReference type="EMBL" id="MBB6100148.1"/>
    </source>
</evidence>
<feature type="transmembrane region" description="Helical" evidence="4">
    <location>
        <begin position="370"/>
        <end position="393"/>
    </location>
</feature>
<dbReference type="CDD" id="cd06423">
    <property type="entry name" value="CESA_like"/>
    <property type="match status" value="1"/>
</dbReference>
<accession>A0A841I6M1</accession>
<evidence type="ECO:0000256" key="2">
    <source>
        <dbReference type="ARBA" id="ARBA00022676"/>
    </source>
</evidence>
<keyword evidence="3" id="KW-0808">Transferase</keyword>
<keyword evidence="4" id="KW-0812">Transmembrane</keyword>